<proteinExistence type="predicted"/>
<name>A0ABD7S736_XANVA</name>
<evidence type="ECO:0000256" key="1">
    <source>
        <dbReference type="SAM" id="MobiDB-lite"/>
    </source>
</evidence>
<protein>
    <submittedName>
        <fullName evidence="2">Uncharacterized protein</fullName>
    </submittedName>
</protein>
<keyword evidence="3" id="KW-1185">Reference proteome</keyword>
<gene>
    <name evidence="2" type="ORF">FQK01_16985</name>
</gene>
<dbReference type="AlphaFoldDB" id="A0ABD7S736"/>
<feature type="region of interest" description="Disordered" evidence="1">
    <location>
        <begin position="46"/>
        <end position="65"/>
    </location>
</feature>
<organism evidence="2 3">
    <name type="scientific">Xanthomonas vasicola</name>
    <dbReference type="NCBI Taxonomy" id="56459"/>
    <lineage>
        <taxon>Bacteria</taxon>
        <taxon>Pseudomonadati</taxon>
        <taxon>Pseudomonadota</taxon>
        <taxon>Gammaproteobacteria</taxon>
        <taxon>Lysobacterales</taxon>
        <taxon>Lysobacteraceae</taxon>
        <taxon>Xanthomonas</taxon>
    </lineage>
</organism>
<evidence type="ECO:0000313" key="3">
    <source>
        <dbReference type="Proteomes" id="UP000320455"/>
    </source>
</evidence>
<sequence>MQALSQLSYGPALLRAGNHSDIFTSWEVVYAKVVLSKRCHLSGELQGRTRGVRRSNRRAAPPQCV</sequence>
<reference evidence="3" key="1">
    <citation type="journal article" date="2020" name="Phytopathology">
        <title>Genomic acquisitions in emerging populations of Xanthomonas vasicola pv. vasculorum infecting corn in the U.S. and Argentina.</title>
        <authorList>
            <person name="Perez-Quintero A.L."/>
        </authorList>
    </citation>
    <scope>NUCLEOTIDE SEQUENCE [LARGE SCALE GENOMIC DNA]</scope>
    <source>
        <strain evidence="3">Xvh-L</strain>
    </source>
</reference>
<dbReference type="EMBL" id="VOCK01000032">
    <property type="protein sequence ID" value="TWQ50928.1"/>
    <property type="molecule type" value="Genomic_DNA"/>
</dbReference>
<comment type="caution">
    <text evidence="2">The sequence shown here is derived from an EMBL/GenBank/DDBJ whole genome shotgun (WGS) entry which is preliminary data.</text>
</comment>
<dbReference type="Proteomes" id="UP000320455">
    <property type="component" value="Unassembled WGS sequence"/>
</dbReference>
<evidence type="ECO:0000313" key="2">
    <source>
        <dbReference type="EMBL" id="TWQ50928.1"/>
    </source>
</evidence>
<accession>A0ABD7S736</accession>